<dbReference type="Proteomes" id="UP000593802">
    <property type="component" value="Chromosome"/>
</dbReference>
<sequence length="131" mass="14689">MFRLLFLLFVIVPTIEIFVLIQVGKAIGGWQTVFLILLTAVLGAYLAKSQGRATLRRLQIEMASGQPPGNTLLDGICILAGGVLLLMPGFVTDLMGVVLLFPVTRQPIKRWLRRWLGAQFEKGTWVSYRRF</sequence>
<keyword evidence="1" id="KW-1133">Transmembrane helix</keyword>
<keyword evidence="3" id="KW-1185">Reference proteome</keyword>
<accession>A0A7I8DD47</accession>
<keyword evidence="1" id="KW-0472">Membrane</keyword>
<dbReference type="InterPro" id="IPR007313">
    <property type="entry name" value="FxsA"/>
</dbReference>
<evidence type="ECO:0000313" key="2">
    <source>
        <dbReference type="EMBL" id="BCJ88025.1"/>
    </source>
</evidence>
<evidence type="ECO:0008006" key="4">
    <source>
        <dbReference type="Google" id="ProtNLM"/>
    </source>
</evidence>
<reference evidence="2 3" key="1">
    <citation type="submission" date="2020-08" db="EMBL/GenBank/DDBJ databases">
        <title>Complete Genome Sequence of Effusibacillus dendaii Strain skT53, Isolated from Farmland soil.</title>
        <authorList>
            <person name="Konishi T."/>
            <person name="Kawasaki H."/>
        </authorList>
    </citation>
    <scope>NUCLEOTIDE SEQUENCE [LARGE SCALE GENOMIC DNA]</scope>
    <source>
        <strain evidence="3">skT53</strain>
    </source>
</reference>
<dbReference type="NCBIfam" id="NF008528">
    <property type="entry name" value="PRK11463.1-2"/>
    <property type="match status" value="1"/>
</dbReference>
<dbReference type="AlphaFoldDB" id="A0A7I8DD47"/>
<protein>
    <recommendedName>
        <fullName evidence="4">Membrane protein FxsA</fullName>
    </recommendedName>
</protein>
<dbReference type="PANTHER" id="PTHR35335">
    <property type="entry name" value="UPF0716 PROTEIN FXSA"/>
    <property type="match status" value="1"/>
</dbReference>
<dbReference type="Pfam" id="PF04186">
    <property type="entry name" value="FxsA"/>
    <property type="match status" value="1"/>
</dbReference>
<dbReference type="KEGG" id="eff:skT53_30100"/>
<keyword evidence="1" id="KW-0812">Transmembrane</keyword>
<name>A0A7I8DD47_9BACL</name>
<feature type="transmembrane region" description="Helical" evidence="1">
    <location>
        <begin position="72"/>
        <end position="91"/>
    </location>
</feature>
<organism evidence="2 3">
    <name type="scientific">Effusibacillus dendaii</name>
    <dbReference type="NCBI Taxonomy" id="2743772"/>
    <lineage>
        <taxon>Bacteria</taxon>
        <taxon>Bacillati</taxon>
        <taxon>Bacillota</taxon>
        <taxon>Bacilli</taxon>
        <taxon>Bacillales</taxon>
        <taxon>Alicyclobacillaceae</taxon>
        <taxon>Effusibacillus</taxon>
    </lineage>
</organism>
<dbReference type="EMBL" id="AP023366">
    <property type="protein sequence ID" value="BCJ88025.1"/>
    <property type="molecule type" value="Genomic_DNA"/>
</dbReference>
<gene>
    <name evidence="2" type="ORF">skT53_30100</name>
</gene>
<evidence type="ECO:0000313" key="3">
    <source>
        <dbReference type="Proteomes" id="UP000593802"/>
    </source>
</evidence>
<dbReference type="GO" id="GO:0016020">
    <property type="term" value="C:membrane"/>
    <property type="evidence" value="ECO:0007669"/>
    <property type="project" value="InterPro"/>
</dbReference>
<dbReference type="RefSeq" id="WP_200758640.1">
    <property type="nucleotide sequence ID" value="NZ_AP023366.1"/>
</dbReference>
<feature type="transmembrane region" description="Helical" evidence="1">
    <location>
        <begin position="27"/>
        <end position="47"/>
    </location>
</feature>
<dbReference type="PANTHER" id="PTHR35335:SF1">
    <property type="entry name" value="UPF0716 PROTEIN FXSA"/>
    <property type="match status" value="1"/>
</dbReference>
<proteinExistence type="predicted"/>
<evidence type="ECO:0000256" key="1">
    <source>
        <dbReference type="SAM" id="Phobius"/>
    </source>
</evidence>